<sequence>MGISTVSVTGSAAVAALALPATAMVLRTPPATPARSAMVDVLRRRGFRWLRMGAEWDMGQALSGPSGYPQETWGAPQLSVLPAERAAHGPLLTPQRANRAVVIMRVITGFPRYARIAHGIPPQWVVGQAPDSAVGGDVAQVTERSPRQLRPARS</sequence>
<dbReference type="EMBL" id="BMSC01000003">
    <property type="protein sequence ID" value="GGU62100.1"/>
    <property type="molecule type" value="Genomic_DNA"/>
</dbReference>
<dbReference type="EMBL" id="BLLO01000030">
    <property type="protein sequence ID" value="GFH80728.1"/>
    <property type="molecule type" value="Genomic_DNA"/>
</dbReference>
<reference evidence="4" key="3">
    <citation type="submission" date="2020-09" db="EMBL/GenBank/DDBJ databases">
        <authorList>
            <person name="Sun Q."/>
            <person name="Ohkuma M."/>
        </authorList>
    </citation>
    <scope>NUCLEOTIDE SEQUENCE</scope>
    <source>
        <strain evidence="4">JCM 4136</strain>
    </source>
</reference>
<evidence type="ECO:0000256" key="2">
    <source>
        <dbReference type="SAM" id="SignalP"/>
    </source>
</evidence>
<name>A0A8H9HFK5_9ACTN</name>
<feature type="signal peptide" evidence="2">
    <location>
        <begin position="1"/>
        <end position="23"/>
    </location>
</feature>
<evidence type="ECO:0000313" key="3">
    <source>
        <dbReference type="EMBL" id="GFH80728.1"/>
    </source>
</evidence>
<keyword evidence="5" id="KW-1185">Reference proteome</keyword>
<feature type="region of interest" description="Disordered" evidence="1">
    <location>
        <begin position="135"/>
        <end position="154"/>
    </location>
</feature>
<dbReference type="AlphaFoldDB" id="A0A8H9HFK5"/>
<accession>A0A8H9HFK5</accession>
<reference evidence="3 5" key="2">
    <citation type="submission" date="2020-02" db="EMBL/GenBank/DDBJ databases">
        <title>Whole genome shotgun sequence of Streptomyces gougerotii NBRC 13043.</title>
        <authorList>
            <person name="Ichikawa N."/>
            <person name="Komaki H."/>
            <person name="Tamura T."/>
        </authorList>
    </citation>
    <scope>NUCLEOTIDE SEQUENCE [LARGE SCALE GENOMIC DNA]</scope>
    <source>
        <strain evidence="3 5">NBRC 13043</strain>
    </source>
</reference>
<evidence type="ECO:0000256" key="1">
    <source>
        <dbReference type="SAM" id="MobiDB-lite"/>
    </source>
</evidence>
<reference evidence="4" key="1">
    <citation type="journal article" date="2014" name="Int. J. Syst. Evol. Microbiol.">
        <title>Complete genome sequence of Corynebacterium casei LMG S-19264T (=DSM 44701T), isolated from a smear-ripened cheese.</title>
        <authorList>
            <consortium name="US DOE Joint Genome Institute (JGI-PGF)"/>
            <person name="Walter F."/>
            <person name="Albersmeier A."/>
            <person name="Kalinowski J."/>
            <person name="Ruckert C."/>
        </authorList>
    </citation>
    <scope>NUCLEOTIDE SEQUENCE</scope>
    <source>
        <strain evidence="4">JCM 4136</strain>
    </source>
</reference>
<feature type="chain" id="PRO_5034122076" evidence="2">
    <location>
        <begin position="24"/>
        <end position="154"/>
    </location>
</feature>
<dbReference type="Proteomes" id="UP000480804">
    <property type="component" value="Unassembled WGS sequence"/>
</dbReference>
<evidence type="ECO:0000313" key="5">
    <source>
        <dbReference type="Proteomes" id="UP000480804"/>
    </source>
</evidence>
<evidence type="ECO:0000313" key="6">
    <source>
        <dbReference type="Proteomes" id="UP000660975"/>
    </source>
</evidence>
<gene>
    <name evidence="4" type="ORF">GCM10010227_14300</name>
    <name evidence="3" type="ORF">Sgou_53980</name>
</gene>
<comment type="caution">
    <text evidence="4">The sequence shown here is derived from an EMBL/GenBank/DDBJ whole genome shotgun (WGS) entry which is preliminary data.</text>
</comment>
<keyword evidence="2" id="KW-0732">Signal</keyword>
<dbReference type="Proteomes" id="UP000660975">
    <property type="component" value="Unassembled WGS sequence"/>
</dbReference>
<organism evidence="4 6">
    <name type="scientific">Streptomyces gougerotii</name>
    <dbReference type="NCBI Taxonomy" id="53448"/>
    <lineage>
        <taxon>Bacteria</taxon>
        <taxon>Bacillati</taxon>
        <taxon>Actinomycetota</taxon>
        <taxon>Actinomycetes</taxon>
        <taxon>Kitasatosporales</taxon>
        <taxon>Streptomycetaceae</taxon>
        <taxon>Streptomyces</taxon>
        <taxon>Streptomyces diastaticus group</taxon>
    </lineage>
</organism>
<evidence type="ECO:0000313" key="4">
    <source>
        <dbReference type="EMBL" id="GGU62100.1"/>
    </source>
</evidence>
<proteinExistence type="predicted"/>
<protein>
    <submittedName>
        <fullName evidence="4">Uncharacterized protein</fullName>
    </submittedName>
</protein>